<dbReference type="AlphaFoldDB" id="A0A3Q9F3X3"/>
<reference evidence="3" key="1">
    <citation type="submission" date="2018-12" db="EMBL/GenBank/DDBJ databases">
        <title>Genome sequencing of Streptococcus sp. KCOM 2412 (= ChDC F135).</title>
        <authorList>
            <person name="Kook J.-K."/>
            <person name="Park S.-N."/>
            <person name="Lim Y.K."/>
        </authorList>
    </citation>
    <scope>NUCLEOTIDE SEQUENCE [LARGE SCALE GENOMIC DNA]</scope>
    <source>
        <strain evidence="3">KCOM 2412</strain>
    </source>
</reference>
<dbReference type="Proteomes" id="UP000272924">
    <property type="component" value="Chromosome"/>
</dbReference>
<keyword evidence="3" id="KW-1185">Reference proteome</keyword>
<feature type="transmembrane region" description="Helical" evidence="1">
    <location>
        <begin position="55"/>
        <end position="72"/>
    </location>
</feature>
<dbReference type="KEGG" id="spei:EHW89_06060"/>
<keyword evidence="1" id="KW-1133">Transmembrane helix</keyword>
<feature type="transmembrane region" description="Helical" evidence="1">
    <location>
        <begin position="79"/>
        <end position="104"/>
    </location>
</feature>
<evidence type="ECO:0000313" key="2">
    <source>
        <dbReference type="EMBL" id="AZQ42047.1"/>
    </source>
</evidence>
<dbReference type="RefSeq" id="WP_126467323.1">
    <property type="nucleotide sequence ID" value="NZ_CP034543.1"/>
</dbReference>
<keyword evidence="1" id="KW-0812">Transmembrane</keyword>
<gene>
    <name evidence="2" type="ORF">EHW89_06060</name>
</gene>
<evidence type="ECO:0000313" key="3">
    <source>
        <dbReference type="Proteomes" id="UP000272924"/>
    </source>
</evidence>
<protein>
    <submittedName>
        <fullName evidence="2">Uncharacterized protein</fullName>
    </submittedName>
</protein>
<keyword evidence="1" id="KW-0472">Membrane</keyword>
<evidence type="ECO:0000256" key="1">
    <source>
        <dbReference type="SAM" id="Phobius"/>
    </source>
</evidence>
<name>A0A3Q9F3X3_9STRE</name>
<dbReference type="EMBL" id="CP034543">
    <property type="protein sequence ID" value="AZQ42047.1"/>
    <property type="molecule type" value="Genomic_DNA"/>
</dbReference>
<accession>A0A3Q9F3X3</accession>
<proteinExistence type="predicted"/>
<sequence length="107" mass="12200">MFKNFKDIRFERTNENGETVYFVKSDGMQANLFERICLITISLTLGLLYVAFRMLIGALFLAILAAILNRFLKGDTSFLSYFLLALTDVHIILFGCIIGLGLWFSDM</sequence>
<organism evidence="2 3">
    <name type="scientific">Streptococcus periodonticum</name>
    <dbReference type="NCBI Taxonomy" id="2490633"/>
    <lineage>
        <taxon>Bacteria</taxon>
        <taxon>Bacillati</taxon>
        <taxon>Bacillota</taxon>
        <taxon>Bacilli</taxon>
        <taxon>Lactobacillales</taxon>
        <taxon>Streptococcaceae</taxon>
        <taxon>Streptococcus</taxon>
    </lineage>
</organism>